<evidence type="ECO:0000313" key="4">
    <source>
        <dbReference type="Proteomes" id="UP000426857"/>
    </source>
</evidence>
<evidence type="ECO:0000259" key="2">
    <source>
        <dbReference type="Pfam" id="PF08241"/>
    </source>
</evidence>
<dbReference type="GO" id="GO:0008757">
    <property type="term" value="F:S-adenosylmethionine-dependent methyltransferase activity"/>
    <property type="evidence" value="ECO:0007669"/>
    <property type="project" value="InterPro"/>
</dbReference>
<evidence type="ECO:0000256" key="1">
    <source>
        <dbReference type="SAM" id="MobiDB-lite"/>
    </source>
</evidence>
<dbReference type="InterPro" id="IPR029063">
    <property type="entry name" value="SAM-dependent_MTases_sf"/>
</dbReference>
<feature type="domain" description="Methyltransferase type 11" evidence="2">
    <location>
        <begin position="121"/>
        <end position="209"/>
    </location>
</feature>
<proteinExistence type="predicted"/>
<dbReference type="Pfam" id="PF08241">
    <property type="entry name" value="Methyltransf_11"/>
    <property type="match status" value="1"/>
</dbReference>
<keyword evidence="3" id="KW-0489">Methyltransferase</keyword>
<sequence>MSATAGSAISPAPARARPGVEYGRFVSFTPPALSALRPHCTLGRSFGLLDDFKYEQTDPDRFYGHLAEDTVALLEGIAVGAGLTKSAAPGFTTAGGDAGTSSSEKGRGEAGASPLTGTRILDVGGGPGYFGKAFEQRGVEYYTCEPDVGEMAAAGIRLDSSVRGSGLELPFRDGAFDLTYSSNVAEHVAEPWRMGREMLRVTAPGGLIVYSYTVWHGPFGGHEMGMTHYLGGDRARRMYEKKHGKRPKNYYGESLFEVGCAEGLAWGRELDRAGHAELLAAFPRYHPWWAWWMTKVPVLREVAVSNLVLVMRKK</sequence>
<keyword evidence="3" id="KW-0808">Transferase</keyword>
<dbReference type="GO" id="GO:0032259">
    <property type="term" value="P:methylation"/>
    <property type="evidence" value="ECO:0007669"/>
    <property type="project" value="UniProtKB-KW"/>
</dbReference>
<dbReference type="SUPFAM" id="SSF53335">
    <property type="entry name" value="S-adenosyl-L-methionine-dependent methyltransferases"/>
    <property type="match status" value="1"/>
</dbReference>
<accession>A0A6B8TBY4</accession>
<dbReference type="Proteomes" id="UP000426857">
    <property type="component" value="Chromosome"/>
</dbReference>
<dbReference type="EMBL" id="CP046322">
    <property type="protein sequence ID" value="QGS34367.1"/>
    <property type="molecule type" value="Genomic_DNA"/>
</dbReference>
<name>A0A6B8TBY4_9CORY</name>
<reference evidence="3 4" key="1">
    <citation type="submission" date="2019-11" db="EMBL/GenBank/DDBJ databases">
        <title>FDA dAtabase for Regulatory Grade micrObial Sequences (FDA-ARGOS): Supporting development and validation of Infectious Disease Dx tests.</title>
        <authorList>
            <person name="Kerrigan L."/>
            <person name="Long C."/>
            <person name="Tallon L."/>
            <person name="Sadzewicz L."/>
            <person name="Vavikolanu K."/>
            <person name="Mehta A."/>
            <person name="Aluvathingal J."/>
            <person name="Nadendla S."/>
            <person name="Yan Y."/>
            <person name="Sichtig H."/>
        </authorList>
    </citation>
    <scope>NUCLEOTIDE SEQUENCE [LARGE SCALE GENOMIC DNA]</scope>
    <source>
        <strain evidence="3 4">FDAARGOS_674</strain>
    </source>
</reference>
<dbReference type="PANTHER" id="PTHR43591">
    <property type="entry name" value="METHYLTRANSFERASE"/>
    <property type="match status" value="1"/>
</dbReference>
<protein>
    <submittedName>
        <fullName evidence="3">Methyltransferase domain-containing protein</fullName>
    </submittedName>
</protein>
<dbReference type="CDD" id="cd02440">
    <property type="entry name" value="AdoMet_MTases"/>
    <property type="match status" value="1"/>
</dbReference>
<dbReference type="InterPro" id="IPR013216">
    <property type="entry name" value="Methyltransf_11"/>
</dbReference>
<gene>
    <name evidence="3" type="ORF">FOB82_04775</name>
</gene>
<organism evidence="3 4">
    <name type="scientific">Corynebacterium xerosis</name>
    <dbReference type="NCBI Taxonomy" id="1725"/>
    <lineage>
        <taxon>Bacteria</taxon>
        <taxon>Bacillati</taxon>
        <taxon>Actinomycetota</taxon>
        <taxon>Actinomycetes</taxon>
        <taxon>Mycobacteriales</taxon>
        <taxon>Corynebacteriaceae</taxon>
        <taxon>Corynebacterium</taxon>
    </lineage>
</organism>
<evidence type="ECO:0000313" key="3">
    <source>
        <dbReference type="EMBL" id="QGS34367.1"/>
    </source>
</evidence>
<feature type="region of interest" description="Disordered" evidence="1">
    <location>
        <begin position="90"/>
        <end position="117"/>
    </location>
</feature>
<dbReference type="AlphaFoldDB" id="A0A6B8TBY4"/>
<dbReference type="KEGG" id="cxe:FOB82_04775"/>
<dbReference type="Gene3D" id="3.40.50.150">
    <property type="entry name" value="Vaccinia Virus protein VP39"/>
    <property type="match status" value="1"/>
</dbReference>
<dbReference type="PANTHER" id="PTHR43591:SF24">
    <property type="entry name" value="2-METHOXY-6-POLYPRENYL-1,4-BENZOQUINOL METHYLASE, MITOCHONDRIAL"/>
    <property type="match status" value="1"/>
</dbReference>